<evidence type="ECO:0000313" key="15">
    <source>
        <dbReference type="EMBL" id="MDR9895374.1"/>
    </source>
</evidence>
<evidence type="ECO:0000256" key="2">
    <source>
        <dbReference type="ARBA" id="ARBA00022598"/>
    </source>
</evidence>
<dbReference type="SUPFAM" id="SSF53244">
    <property type="entry name" value="MurD-like peptide ligases, peptide-binding domain"/>
    <property type="match status" value="1"/>
</dbReference>
<evidence type="ECO:0000256" key="11">
    <source>
        <dbReference type="RuleBase" id="RU004136"/>
    </source>
</evidence>
<evidence type="ECO:0000256" key="1">
    <source>
        <dbReference type="ARBA" id="ARBA00022490"/>
    </source>
</evidence>
<evidence type="ECO:0000259" key="13">
    <source>
        <dbReference type="Pfam" id="PF02875"/>
    </source>
</evidence>
<dbReference type="Gene3D" id="3.40.1390.10">
    <property type="entry name" value="MurE/MurF, N-terminal domain"/>
    <property type="match status" value="1"/>
</dbReference>
<dbReference type="GO" id="GO:0005524">
    <property type="term" value="F:ATP binding"/>
    <property type="evidence" value="ECO:0007669"/>
    <property type="project" value="UniProtKB-UniRule"/>
</dbReference>
<keyword evidence="16" id="KW-1185">Reference proteome</keyword>
<keyword evidence="6 10" id="KW-0133">Cell shape</keyword>
<reference evidence="16" key="1">
    <citation type="journal article" date="2021" name="Science">
        <title>Hunting the eagle killer: A cyanobacterial neurotoxin causes vacuolar myelinopathy.</title>
        <authorList>
            <person name="Breinlinger S."/>
            <person name="Phillips T.J."/>
            <person name="Haram B.N."/>
            <person name="Mares J."/>
            <person name="Martinez Yerena J.A."/>
            <person name="Hrouzek P."/>
            <person name="Sobotka R."/>
            <person name="Henderson W.M."/>
            <person name="Schmieder P."/>
            <person name="Williams S.M."/>
            <person name="Lauderdale J.D."/>
            <person name="Wilde H.D."/>
            <person name="Gerrin W."/>
            <person name="Kust A."/>
            <person name="Washington J.W."/>
            <person name="Wagner C."/>
            <person name="Geier B."/>
            <person name="Liebeke M."/>
            <person name="Enke H."/>
            <person name="Niedermeyer T.H.J."/>
            <person name="Wilde S.B."/>
        </authorList>
    </citation>
    <scope>NUCLEOTIDE SEQUENCE [LARGE SCALE GENOMIC DNA]</scope>
    <source>
        <strain evidence="16">Thurmond2011</strain>
    </source>
</reference>
<dbReference type="InterPro" id="IPR004101">
    <property type="entry name" value="Mur_ligase_C"/>
</dbReference>
<feature type="binding site" evidence="10">
    <location>
        <begin position="114"/>
        <end position="120"/>
    </location>
    <ligand>
        <name>ATP</name>
        <dbReference type="ChEBI" id="CHEBI:30616"/>
    </ligand>
</feature>
<dbReference type="EMBL" id="JAALHA020000004">
    <property type="protein sequence ID" value="MDR9895374.1"/>
    <property type="molecule type" value="Genomic_DNA"/>
</dbReference>
<keyword evidence="8 10" id="KW-0131">Cell cycle</keyword>
<dbReference type="InterPro" id="IPR005863">
    <property type="entry name" value="UDP-N-AcMur_synth"/>
</dbReference>
<evidence type="ECO:0000256" key="10">
    <source>
        <dbReference type="HAMAP-Rule" id="MF_02019"/>
    </source>
</evidence>
<dbReference type="GO" id="GO:0071555">
    <property type="term" value="P:cell wall organization"/>
    <property type="evidence" value="ECO:0007669"/>
    <property type="project" value="UniProtKB-KW"/>
</dbReference>
<keyword evidence="9 10" id="KW-0961">Cell wall biogenesis/degradation</keyword>
<comment type="catalytic activity">
    <reaction evidence="10 11">
        <text>D-alanyl-D-alanine + UDP-N-acetyl-alpha-D-muramoyl-L-alanyl-gamma-D-glutamyl-meso-2,6-diaminopimelate + ATP = UDP-N-acetyl-alpha-D-muramoyl-L-alanyl-gamma-D-glutamyl-meso-2,6-diaminopimeloyl-D-alanyl-D-alanine + ADP + phosphate + H(+)</text>
        <dbReference type="Rhea" id="RHEA:28374"/>
        <dbReference type="ChEBI" id="CHEBI:15378"/>
        <dbReference type="ChEBI" id="CHEBI:30616"/>
        <dbReference type="ChEBI" id="CHEBI:43474"/>
        <dbReference type="ChEBI" id="CHEBI:57822"/>
        <dbReference type="ChEBI" id="CHEBI:61386"/>
        <dbReference type="ChEBI" id="CHEBI:83905"/>
        <dbReference type="ChEBI" id="CHEBI:456216"/>
        <dbReference type="EC" id="6.3.2.10"/>
    </reaction>
</comment>
<sequence>MPCFATLGQLVEVLCAKATNLSSEALVQLGKGIQTDTRNLQPGEVFVALRGEKFDGHEFVPLAFAKGALAAIVDFEYQNPQFPVLQVKDTLKAYQQIGRWWRDRFDIPVIGVTGSVGKTTTKELIAAVLATQGEVKKTFANFNNEIGVPKTLLEIGAEHDYAVIEMAMRGKGQIAELTEIARPTIGVITNVGTAHIELLGSEDAIAQAKCELLAEMPSDGVAILNHDNSRLISTAAKVWQGKVLTYGLSGGDIHGKLLDSETVEVAGMQLPLPLPGRHNATNFMAALAVAKVLGIDWSHLKSGLEVDMPGGRSQRFVLPNDVVILDETYNAAPEAVVAALNLLAETPGKRHVAVLGAMKELGERSHLSHQRVGETVKKLNLDAMFVLVDGQDAQVIANSAEGIPSECFATHGDLVARLKTFVQEGDRILFKAAHSVGLDRVVNQFRAELEQQAQREKATS</sequence>
<dbReference type="NCBIfam" id="TIGR01143">
    <property type="entry name" value="murF"/>
    <property type="match status" value="1"/>
</dbReference>
<evidence type="ECO:0000259" key="14">
    <source>
        <dbReference type="Pfam" id="PF08245"/>
    </source>
</evidence>
<feature type="domain" description="Mur ligase N-terminal catalytic" evidence="12">
    <location>
        <begin position="32"/>
        <end position="74"/>
    </location>
</feature>
<keyword evidence="2 10" id="KW-0436">Ligase</keyword>
<name>A0AAP5I7V7_9CYAN</name>
<organism evidence="15 16">
    <name type="scientific">Aetokthonos hydrillicola Thurmond2011</name>
    <dbReference type="NCBI Taxonomy" id="2712845"/>
    <lineage>
        <taxon>Bacteria</taxon>
        <taxon>Bacillati</taxon>
        <taxon>Cyanobacteriota</taxon>
        <taxon>Cyanophyceae</taxon>
        <taxon>Nostocales</taxon>
        <taxon>Hapalosiphonaceae</taxon>
        <taxon>Aetokthonos</taxon>
    </lineage>
</organism>
<keyword evidence="3 10" id="KW-0132">Cell division</keyword>
<evidence type="ECO:0000259" key="12">
    <source>
        <dbReference type="Pfam" id="PF01225"/>
    </source>
</evidence>
<evidence type="ECO:0000256" key="5">
    <source>
        <dbReference type="ARBA" id="ARBA00022840"/>
    </source>
</evidence>
<dbReference type="GO" id="GO:0005737">
    <property type="term" value="C:cytoplasm"/>
    <property type="evidence" value="ECO:0007669"/>
    <property type="project" value="UniProtKB-SubCell"/>
</dbReference>
<accession>A0AAP5I7V7</accession>
<dbReference type="SUPFAM" id="SSF53623">
    <property type="entry name" value="MurD-like peptide ligases, catalytic domain"/>
    <property type="match status" value="1"/>
</dbReference>
<feature type="domain" description="Mur ligase C-terminal" evidence="13">
    <location>
        <begin position="311"/>
        <end position="433"/>
    </location>
</feature>
<evidence type="ECO:0000313" key="16">
    <source>
        <dbReference type="Proteomes" id="UP000667802"/>
    </source>
</evidence>
<dbReference type="GO" id="GO:0047480">
    <property type="term" value="F:UDP-N-acetylmuramoyl-tripeptide-D-alanyl-D-alanine ligase activity"/>
    <property type="evidence" value="ECO:0007669"/>
    <property type="project" value="UniProtKB-UniRule"/>
</dbReference>
<dbReference type="InterPro" id="IPR035911">
    <property type="entry name" value="MurE/MurF_N"/>
</dbReference>
<gene>
    <name evidence="10" type="primary">murF</name>
    <name evidence="15" type="ORF">G7B40_012460</name>
</gene>
<dbReference type="Pfam" id="PF01225">
    <property type="entry name" value="Mur_ligase"/>
    <property type="match status" value="1"/>
</dbReference>
<dbReference type="PANTHER" id="PTHR43024">
    <property type="entry name" value="UDP-N-ACETYLMURAMOYL-TRIPEPTIDE--D-ALANYL-D-ALANINE LIGASE"/>
    <property type="match status" value="1"/>
</dbReference>
<evidence type="ECO:0000256" key="7">
    <source>
        <dbReference type="ARBA" id="ARBA00022984"/>
    </source>
</evidence>
<dbReference type="InterPro" id="IPR036565">
    <property type="entry name" value="Mur-like_cat_sf"/>
</dbReference>
<proteinExistence type="inferred from homology"/>
<dbReference type="Gene3D" id="3.40.1190.10">
    <property type="entry name" value="Mur-like, catalytic domain"/>
    <property type="match status" value="1"/>
</dbReference>
<dbReference type="GO" id="GO:0009252">
    <property type="term" value="P:peptidoglycan biosynthetic process"/>
    <property type="evidence" value="ECO:0007669"/>
    <property type="project" value="UniProtKB-UniRule"/>
</dbReference>
<dbReference type="InterPro" id="IPR036615">
    <property type="entry name" value="Mur_ligase_C_dom_sf"/>
</dbReference>
<dbReference type="AlphaFoldDB" id="A0AAP5I7V7"/>
<evidence type="ECO:0000256" key="9">
    <source>
        <dbReference type="ARBA" id="ARBA00023316"/>
    </source>
</evidence>
<keyword evidence="7 10" id="KW-0573">Peptidoglycan synthesis</keyword>
<evidence type="ECO:0000256" key="4">
    <source>
        <dbReference type="ARBA" id="ARBA00022741"/>
    </source>
</evidence>
<dbReference type="InterPro" id="IPR013221">
    <property type="entry name" value="Mur_ligase_cen"/>
</dbReference>
<comment type="caution">
    <text evidence="15">The sequence shown here is derived from an EMBL/GenBank/DDBJ whole genome shotgun (WGS) entry which is preliminary data.</text>
</comment>
<dbReference type="PANTHER" id="PTHR43024:SF1">
    <property type="entry name" value="UDP-N-ACETYLMURAMOYL-TRIPEPTIDE--D-ALANYL-D-ALANINE LIGASE"/>
    <property type="match status" value="1"/>
</dbReference>
<keyword evidence="4 10" id="KW-0547">Nucleotide-binding</keyword>
<comment type="pathway">
    <text evidence="10 11">Cell wall biogenesis; peptidoglycan biosynthesis.</text>
</comment>
<evidence type="ECO:0000256" key="3">
    <source>
        <dbReference type="ARBA" id="ARBA00022618"/>
    </source>
</evidence>
<keyword evidence="5 10" id="KW-0067">ATP-binding</keyword>
<keyword evidence="1 10" id="KW-0963">Cytoplasm</keyword>
<dbReference type="RefSeq" id="WP_208343744.1">
    <property type="nucleotide sequence ID" value="NZ_CAWQFN010000370.1"/>
</dbReference>
<dbReference type="Pfam" id="PF02875">
    <property type="entry name" value="Mur_ligase_C"/>
    <property type="match status" value="1"/>
</dbReference>
<dbReference type="InterPro" id="IPR051046">
    <property type="entry name" value="MurCDEF_CellWall_CoF430Synth"/>
</dbReference>
<dbReference type="Proteomes" id="UP000667802">
    <property type="component" value="Unassembled WGS sequence"/>
</dbReference>
<feature type="domain" description="Mur ligase central" evidence="14">
    <location>
        <begin position="112"/>
        <end position="290"/>
    </location>
</feature>
<evidence type="ECO:0000256" key="6">
    <source>
        <dbReference type="ARBA" id="ARBA00022960"/>
    </source>
</evidence>
<dbReference type="SUPFAM" id="SSF63418">
    <property type="entry name" value="MurE/MurF N-terminal domain"/>
    <property type="match status" value="1"/>
</dbReference>
<comment type="function">
    <text evidence="10 11">Involved in cell wall formation. Catalyzes the final step in the synthesis of UDP-N-acetylmuramoyl-pentapeptide, the precursor of murein.</text>
</comment>
<dbReference type="InterPro" id="IPR000713">
    <property type="entry name" value="Mur_ligase_N"/>
</dbReference>
<comment type="similarity">
    <text evidence="10">Belongs to the MurCDEF family. MurF subfamily.</text>
</comment>
<dbReference type="GO" id="GO:0051301">
    <property type="term" value="P:cell division"/>
    <property type="evidence" value="ECO:0007669"/>
    <property type="project" value="UniProtKB-KW"/>
</dbReference>
<comment type="subcellular location">
    <subcellularLocation>
        <location evidence="10 11">Cytoplasm</location>
    </subcellularLocation>
</comment>
<dbReference type="Gene3D" id="3.90.190.20">
    <property type="entry name" value="Mur ligase, C-terminal domain"/>
    <property type="match status" value="1"/>
</dbReference>
<dbReference type="Pfam" id="PF08245">
    <property type="entry name" value="Mur_ligase_M"/>
    <property type="match status" value="1"/>
</dbReference>
<dbReference type="EC" id="6.3.2.10" evidence="10 11"/>
<evidence type="ECO:0000256" key="8">
    <source>
        <dbReference type="ARBA" id="ARBA00023306"/>
    </source>
</evidence>
<dbReference type="HAMAP" id="MF_02019">
    <property type="entry name" value="MurF"/>
    <property type="match status" value="1"/>
</dbReference>
<dbReference type="GO" id="GO:0008360">
    <property type="term" value="P:regulation of cell shape"/>
    <property type="evidence" value="ECO:0007669"/>
    <property type="project" value="UniProtKB-KW"/>
</dbReference>
<protein>
    <recommendedName>
        <fullName evidence="10 11">UDP-N-acetylmuramoyl-tripeptide--D-alanyl-D-alanine ligase</fullName>
        <ecNumber evidence="10 11">6.3.2.10</ecNumber>
    </recommendedName>
    <alternativeName>
        <fullName evidence="10">D-alanyl-D-alanine-adding enzyme</fullName>
    </alternativeName>
</protein>